<evidence type="ECO:0000256" key="14">
    <source>
        <dbReference type="ARBA" id="ARBA00023885"/>
    </source>
</evidence>
<feature type="compositionally biased region" description="Low complexity" evidence="17">
    <location>
        <begin position="274"/>
        <end position="285"/>
    </location>
</feature>
<evidence type="ECO:0000256" key="7">
    <source>
        <dbReference type="ARBA" id="ARBA00022763"/>
    </source>
</evidence>
<comment type="subcellular location">
    <subcellularLocation>
        <location evidence="2">Chromosome</location>
    </subcellularLocation>
    <subcellularLocation>
        <location evidence="1">Nucleus</location>
    </subcellularLocation>
</comment>
<keyword evidence="13" id="KW-0539">Nucleus</keyword>
<evidence type="ECO:0000256" key="17">
    <source>
        <dbReference type="SAM" id="MobiDB-lite"/>
    </source>
</evidence>
<keyword evidence="11" id="KW-0482">Metalloprotease</keyword>
<dbReference type="InterPro" id="IPR044245">
    <property type="entry name" value="Spartan"/>
</dbReference>
<evidence type="ECO:0000313" key="19">
    <source>
        <dbReference type="EMBL" id="KAF3850173.1"/>
    </source>
</evidence>
<name>A0A7J5YLX9_DISMA</name>
<keyword evidence="5" id="KW-0645">Protease</keyword>
<feature type="compositionally biased region" description="Polar residues" evidence="17">
    <location>
        <begin position="234"/>
        <end position="246"/>
    </location>
</feature>
<feature type="compositionally biased region" description="Polar residues" evidence="17">
    <location>
        <begin position="382"/>
        <end position="406"/>
    </location>
</feature>
<keyword evidence="12 16" id="KW-0234">DNA repair</keyword>
<dbReference type="SMART" id="SM00731">
    <property type="entry name" value="SprT"/>
    <property type="match status" value="1"/>
</dbReference>
<evidence type="ECO:0000256" key="6">
    <source>
        <dbReference type="ARBA" id="ARBA00022723"/>
    </source>
</evidence>
<dbReference type="InterPro" id="IPR006642">
    <property type="entry name" value="Rad18_UBZ4"/>
</dbReference>
<keyword evidence="6" id="KW-0479">Metal-binding</keyword>
<dbReference type="InterPro" id="IPR055220">
    <property type="entry name" value="SPRTN_ZBD"/>
</dbReference>
<dbReference type="SMART" id="SM00734">
    <property type="entry name" value="ZnF_Rad18"/>
    <property type="match status" value="1"/>
</dbReference>
<dbReference type="PROSITE" id="PS51908">
    <property type="entry name" value="ZF_UBZ4"/>
    <property type="match status" value="1"/>
</dbReference>
<keyword evidence="4" id="KW-0158">Chromosome</keyword>
<dbReference type="PANTHER" id="PTHR21220">
    <property type="entry name" value="DNA-DEPENDENT METALLOPROTEASE SPRTN"/>
    <property type="match status" value="1"/>
</dbReference>
<evidence type="ECO:0000256" key="3">
    <source>
        <dbReference type="ARBA" id="ARBA00010724"/>
    </source>
</evidence>
<gene>
    <name evidence="19" type="ORF">F7725_019892</name>
</gene>
<dbReference type="GO" id="GO:0006281">
    <property type="term" value="P:DNA repair"/>
    <property type="evidence" value="ECO:0007669"/>
    <property type="project" value="UniProtKB-KW"/>
</dbReference>
<comment type="caution">
    <text evidence="19">The sequence shown here is derived from an EMBL/GenBank/DDBJ whole genome shotgun (WGS) entry which is preliminary data.</text>
</comment>
<evidence type="ECO:0000259" key="18">
    <source>
        <dbReference type="PROSITE" id="PS51908"/>
    </source>
</evidence>
<dbReference type="GO" id="GO:0008270">
    <property type="term" value="F:zinc ion binding"/>
    <property type="evidence" value="ECO:0007669"/>
    <property type="project" value="UniProtKB-KW"/>
</dbReference>
<feature type="domain" description="UBZ4-type" evidence="18">
    <location>
        <begin position="514"/>
        <end position="538"/>
    </location>
</feature>
<dbReference type="GO" id="GO:0005694">
    <property type="term" value="C:chromosome"/>
    <property type="evidence" value="ECO:0007669"/>
    <property type="project" value="UniProtKB-SubCell"/>
</dbReference>
<dbReference type="GO" id="GO:0005634">
    <property type="term" value="C:nucleus"/>
    <property type="evidence" value="ECO:0007669"/>
    <property type="project" value="UniProtKB-SubCell"/>
</dbReference>
<evidence type="ECO:0000256" key="5">
    <source>
        <dbReference type="ARBA" id="ARBA00022670"/>
    </source>
</evidence>
<feature type="compositionally biased region" description="Basic and acidic residues" evidence="17">
    <location>
        <begin position="194"/>
        <end position="230"/>
    </location>
</feature>
<accession>A0A7J5YLX9</accession>
<protein>
    <recommendedName>
        <fullName evidence="14">DNA-dependent metalloprotease SPRTN</fullName>
    </recommendedName>
    <alternativeName>
        <fullName evidence="15">Protein with SprT-like domain at the N terminus</fullName>
    </alternativeName>
</protein>
<dbReference type="FunFam" id="3.30.160.60:FF:000331">
    <property type="entry name" value="E3 ubiquitin-protein ligase RAD18"/>
    <property type="match status" value="1"/>
</dbReference>
<dbReference type="GO" id="GO:0004222">
    <property type="term" value="F:metalloendopeptidase activity"/>
    <property type="evidence" value="ECO:0007669"/>
    <property type="project" value="InterPro"/>
</dbReference>
<reference evidence="19 20" key="1">
    <citation type="submission" date="2020-03" db="EMBL/GenBank/DDBJ databases">
        <title>Dissostichus mawsoni Genome sequencing and assembly.</title>
        <authorList>
            <person name="Park H."/>
        </authorList>
    </citation>
    <scope>NUCLEOTIDE SEQUENCE [LARGE SCALE GENOMIC DNA]</scope>
    <source>
        <strain evidence="19">DM0001</strain>
        <tissue evidence="19">Muscle</tissue>
    </source>
</reference>
<feature type="compositionally biased region" description="Low complexity" evidence="17">
    <location>
        <begin position="479"/>
        <end position="493"/>
    </location>
</feature>
<evidence type="ECO:0000256" key="8">
    <source>
        <dbReference type="ARBA" id="ARBA00022771"/>
    </source>
</evidence>
<evidence type="ECO:0000256" key="11">
    <source>
        <dbReference type="ARBA" id="ARBA00023049"/>
    </source>
</evidence>
<dbReference type="Proteomes" id="UP000518266">
    <property type="component" value="Unassembled WGS sequence"/>
</dbReference>
<keyword evidence="20" id="KW-1185">Reference proteome</keyword>
<comment type="similarity">
    <text evidence="3">Belongs to the Spartan family.</text>
</comment>
<proteinExistence type="inferred from homology"/>
<dbReference type="EMBL" id="JAAKFY010000011">
    <property type="protein sequence ID" value="KAF3850173.1"/>
    <property type="molecule type" value="Genomic_DNA"/>
</dbReference>
<dbReference type="GO" id="GO:0006508">
    <property type="term" value="P:proteolysis"/>
    <property type="evidence" value="ECO:0007669"/>
    <property type="project" value="UniProtKB-KW"/>
</dbReference>
<keyword evidence="8 16" id="KW-0863">Zinc-finger</keyword>
<evidence type="ECO:0000256" key="9">
    <source>
        <dbReference type="ARBA" id="ARBA00022801"/>
    </source>
</evidence>
<dbReference type="Pfam" id="PF10263">
    <property type="entry name" value="SprT-like"/>
    <property type="match status" value="1"/>
</dbReference>
<dbReference type="InterPro" id="IPR006640">
    <property type="entry name" value="SprT-like_domain"/>
</dbReference>
<sequence length="538" mass="58175">MEEDFRLALRLQEHASDGEGFGQSSKKRKVEVSGGDVVPYWKPKVQPDRPLSIVDSSWETLDPSPDVRAMFLEFNDTFFWGKLSGVEVKWSPRMTLCAGVCSYEGRGGLCSIRLSVPLLKLRPRKDLVQNNRDRDGHGPEFCKHMDRINDATGTQISNRKPYFGFVKRAMNRAPSSQDPWWEDHRRTCGGTYTKVKEPEGYGKKGDKKGDKKDDKKDDKKEGKTEKKASGNEKPPSTTTVSVSQDIRNLIPFSGKGFQLGGNSQPSPVVPPSPKKLFPPSSPAKSLVPSIRPASSMVQKPLKKKSVGNTRAFVNINGSPVRISRPHSGSNRSQDADKNTQRSLEGLFNSTSLRKSTDQSSNPETKRDSPNAAFSASGVIPKQLNNNLTSKASTSKPSHSVVSTGTKGSPVKPSESKYFSQTNSDGKSGASGSAPASRKRPLDDRGNSPSIYDFFQKALGSDSAAPRELGKTKAPAMQQSTATATSSASSSTSSLPGMLSFTTSSSSSSSSSALTVSCPVCQTQVPESKINQHLDSCLS</sequence>
<dbReference type="GO" id="GO:0003697">
    <property type="term" value="F:single-stranded DNA binding"/>
    <property type="evidence" value="ECO:0007669"/>
    <property type="project" value="InterPro"/>
</dbReference>
<evidence type="ECO:0000256" key="16">
    <source>
        <dbReference type="PROSITE-ProRule" id="PRU01256"/>
    </source>
</evidence>
<dbReference type="Pfam" id="PF22934">
    <property type="entry name" value="SPRTN_ZBD"/>
    <property type="match status" value="1"/>
</dbReference>
<keyword evidence="10" id="KW-0862">Zinc</keyword>
<dbReference type="Gene3D" id="3.30.160.60">
    <property type="entry name" value="Classic Zinc Finger"/>
    <property type="match status" value="1"/>
</dbReference>
<evidence type="ECO:0000256" key="10">
    <source>
        <dbReference type="ARBA" id="ARBA00022833"/>
    </source>
</evidence>
<dbReference type="PANTHER" id="PTHR21220:SF0">
    <property type="entry name" value="DNA-DEPENDENT METALLOPROTEASE SPRTN"/>
    <property type="match status" value="1"/>
</dbReference>
<organism evidence="19 20">
    <name type="scientific">Dissostichus mawsoni</name>
    <name type="common">Antarctic cod</name>
    <dbReference type="NCBI Taxonomy" id="36200"/>
    <lineage>
        <taxon>Eukaryota</taxon>
        <taxon>Metazoa</taxon>
        <taxon>Chordata</taxon>
        <taxon>Craniata</taxon>
        <taxon>Vertebrata</taxon>
        <taxon>Euteleostomi</taxon>
        <taxon>Actinopterygii</taxon>
        <taxon>Neopterygii</taxon>
        <taxon>Teleostei</taxon>
        <taxon>Neoteleostei</taxon>
        <taxon>Acanthomorphata</taxon>
        <taxon>Eupercaria</taxon>
        <taxon>Perciformes</taxon>
        <taxon>Notothenioidei</taxon>
        <taxon>Nototheniidae</taxon>
        <taxon>Dissostichus</taxon>
    </lineage>
</organism>
<feature type="compositionally biased region" description="Polar residues" evidence="17">
    <location>
        <begin position="347"/>
        <end position="362"/>
    </location>
</feature>
<evidence type="ECO:0000256" key="2">
    <source>
        <dbReference type="ARBA" id="ARBA00004286"/>
    </source>
</evidence>
<keyword evidence="7 16" id="KW-0227">DNA damage</keyword>
<evidence type="ECO:0000256" key="13">
    <source>
        <dbReference type="ARBA" id="ARBA00023242"/>
    </source>
</evidence>
<evidence type="ECO:0000256" key="1">
    <source>
        <dbReference type="ARBA" id="ARBA00004123"/>
    </source>
</evidence>
<dbReference type="OrthoDB" id="5236983at2759"/>
<evidence type="ECO:0000256" key="4">
    <source>
        <dbReference type="ARBA" id="ARBA00022454"/>
    </source>
</evidence>
<feature type="region of interest" description="Disordered" evidence="17">
    <location>
        <begin position="191"/>
        <end position="512"/>
    </location>
</feature>
<evidence type="ECO:0000256" key="15">
    <source>
        <dbReference type="ARBA" id="ARBA00030396"/>
    </source>
</evidence>
<dbReference type="AlphaFoldDB" id="A0A7J5YLX9"/>
<evidence type="ECO:0000256" key="12">
    <source>
        <dbReference type="ARBA" id="ARBA00023204"/>
    </source>
</evidence>
<feature type="compositionally biased region" description="Low complexity" evidence="17">
    <location>
        <begin position="425"/>
        <end position="435"/>
    </location>
</feature>
<keyword evidence="9" id="KW-0378">Hydrolase</keyword>
<evidence type="ECO:0000313" key="20">
    <source>
        <dbReference type="Proteomes" id="UP000518266"/>
    </source>
</evidence>
<dbReference type="GO" id="GO:0031593">
    <property type="term" value="F:polyubiquitin modification-dependent protein binding"/>
    <property type="evidence" value="ECO:0007669"/>
    <property type="project" value="TreeGrafter"/>
</dbReference>